<accession>A0A652L591</accession>
<name>A0A652L591_9ACTN</name>
<evidence type="ECO:0000313" key="1">
    <source>
        <dbReference type="EMBL" id="TXS31212.1"/>
    </source>
</evidence>
<reference evidence="1" key="1">
    <citation type="submission" date="2018-10" db="EMBL/GenBank/DDBJ databases">
        <authorList>
            <person name="Hariharan J."/>
            <person name="Choudoir M.J."/>
            <person name="Diebold P."/>
            <person name="Panke-Buisse K."/>
            <person name="Campbell A.N."/>
            <person name="Buckley D.H."/>
        </authorList>
    </citation>
    <scope>NUCLEOTIDE SEQUENCE</scope>
    <source>
        <strain evidence="1">Gb1</strain>
    </source>
</reference>
<sequence length="61" mass="6112">MPFESFDPESINLEEGPRLRAAVSMEPGTGAASGTAVMIADGGAVRRSTGAAAAPVPVRPS</sequence>
<dbReference type="AlphaFoldDB" id="A0A652L591"/>
<dbReference type="EMBL" id="RDBM01000034">
    <property type="protein sequence ID" value="TXS31212.1"/>
    <property type="molecule type" value="Genomic_DNA"/>
</dbReference>
<gene>
    <name evidence="1" type="ORF">EAO74_10080</name>
</gene>
<organism evidence="1">
    <name type="scientific">Streptomyces sp. gb1(2016)</name>
    <dbReference type="NCBI Taxonomy" id="1828321"/>
    <lineage>
        <taxon>Bacteria</taxon>
        <taxon>Bacillati</taxon>
        <taxon>Actinomycetota</taxon>
        <taxon>Actinomycetes</taxon>
        <taxon>Kitasatosporales</taxon>
        <taxon>Streptomycetaceae</taxon>
        <taxon>Streptomyces</taxon>
    </lineage>
</organism>
<dbReference type="RefSeq" id="WP_147983435.1">
    <property type="nucleotide sequence ID" value="NZ_RDBM01000034.1"/>
</dbReference>
<proteinExistence type="predicted"/>
<protein>
    <submittedName>
        <fullName evidence="1">Uncharacterized protein</fullName>
    </submittedName>
</protein>
<comment type="caution">
    <text evidence="1">The sequence shown here is derived from an EMBL/GenBank/DDBJ whole genome shotgun (WGS) entry which is preliminary data.</text>
</comment>